<organism evidence="4 5">
    <name type="scientific">Hanstruepera neustonica</name>
    <dbReference type="NCBI Taxonomy" id="1445657"/>
    <lineage>
        <taxon>Bacteria</taxon>
        <taxon>Pseudomonadati</taxon>
        <taxon>Bacteroidota</taxon>
        <taxon>Flavobacteriia</taxon>
        <taxon>Flavobacteriales</taxon>
        <taxon>Flavobacteriaceae</taxon>
        <taxon>Hanstruepera</taxon>
    </lineage>
</organism>
<evidence type="ECO:0000256" key="1">
    <source>
        <dbReference type="ARBA" id="ARBA00022679"/>
    </source>
</evidence>
<dbReference type="PANTHER" id="PTHR10605:SF56">
    <property type="entry name" value="BIFUNCTIONAL HEPARAN SULFATE N-DEACETYLASE_N-SULFOTRANSFERASE"/>
    <property type="match status" value="1"/>
</dbReference>
<gene>
    <name evidence="4" type="ORF">C1T31_01175</name>
</gene>
<dbReference type="InterPro" id="IPR027417">
    <property type="entry name" value="P-loop_NTPase"/>
</dbReference>
<evidence type="ECO:0000259" key="3">
    <source>
        <dbReference type="Pfam" id="PF00685"/>
    </source>
</evidence>
<sequence>MVKPNTFIIGAQKAATSSLYYWMSQHPEICGPSSLKDHPFFLENNHSKKEIMAFQKEYYREGYNFQKIILQGYVNYMFYPEAIKNIYSFNPKAKLICVLRNPTDRAISAYNYFKKLNLERLSFKEALYKEKDRANGSQREKNNFTYKAHGLYAEQLEYIFSIFEKDQVLVLFYEDLQENPYNVLQSIFRFLEVDEQFKAELKKVNVTGEVKHKWMHNLLYNQSNIKKFFIDRFIDPILPVHKRTNLKLAFLNWNTKPKKAGSLTKNDNIKFLEEKKLLNSFFKEDIVKLEKLLNRNLENWK</sequence>
<evidence type="ECO:0000313" key="4">
    <source>
        <dbReference type="EMBL" id="PNQ74781.1"/>
    </source>
</evidence>
<dbReference type="OrthoDB" id="981508at2"/>
<comment type="caution">
    <text evidence="4">The sequence shown here is derived from an EMBL/GenBank/DDBJ whole genome shotgun (WGS) entry which is preliminary data.</text>
</comment>
<name>A0A2K1E3G9_9FLAO</name>
<protein>
    <recommendedName>
        <fullName evidence="3">Sulfotransferase domain-containing protein</fullName>
    </recommendedName>
</protein>
<dbReference type="AlphaFoldDB" id="A0A2K1E3G9"/>
<dbReference type="InterPro" id="IPR000863">
    <property type="entry name" value="Sulfotransferase_dom"/>
</dbReference>
<dbReference type="Gene3D" id="3.40.50.300">
    <property type="entry name" value="P-loop containing nucleotide triphosphate hydrolases"/>
    <property type="match status" value="1"/>
</dbReference>
<dbReference type="PANTHER" id="PTHR10605">
    <property type="entry name" value="HEPARAN SULFATE SULFOTRANSFERASE"/>
    <property type="match status" value="1"/>
</dbReference>
<keyword evidence="5" id="KW-1185">Reference proteome</keyword>
<proteinExistence type="predicted"/>
<feature type="domain" description="Sulfotransferase" evidence="3">
    <location>
        <begin position="4"/>
        <end position="217"/>
    </location>
</feature>
<reference evidence="4 5" key="1">
    <citation type="submission" date="2018-01" db="EMBL/GenBank/DDBJ databases">
        <title>The draft genome of Hanstruepera neustonica JCM19743.</title>
        <authorList>
            <person name="He R.-H."/>
            <person name="Du Z.-J."/>
        </authorList>
    </citation>
    <scope>NUCLEOTIDE SEQUENCE [LARGE SCALE GENOMIC DNA]</scope>
    <source>
        <strain evidence="4 5">JCM19743</strain>
    </source>
</reference>
<dbReference type="SUPFAM" id="SSF52540">
    <property type="entry name" value="P-loop containing nucleoside triphosphate hydrolases"/>
    <property type="match status" value="1"/>
</dbReference>
<dbReference type="Pfam" id="PF00685">
    <property type="entry name" value="Sulfotransfer_1"/>
    <property type="match status" value="1"/>
</dbReference>
<accession>A0A2K1E3G9</accession>
<dbReference type="Proteomes" id="UP000236641">
    <property type="component" value="Unassembled WGS sequence"/>
</dbReference>
<dbReference type="InterPro" id="IPR037359">
    <property type="entry name" value="NST/OST"/>
</dbReference>
<keyword evidence="2" id="KW-0325">Glycoprotein</keyword>
<evidence type="ECO:0000256" key="2">
    <source>
        <dbReference type="ARBA" id="ARBA00023180"/>
    </source>
</evidence>
<dbReference type="RefSeq" id="WP_103050634.1">
    <property type="nucleotide sequence ID" value="NZ_POWF01000001.1"/>
</dbReference>
<keyword evidence="1" id="KW-0808">Transferase</keyword>
<dbReference type="GO" id="GO:0008146">
    <property type="term" value="F:sulfotransferase activity"/>
    <property type="evidence" value="ECO:0007669"/>
    <property type="project" value="InterPro"/>
</dbReference>
<dbReference type="EMBL" id="POWF01000001">
    <property type="protein sequence ID" value="PNQ74781.1"/>
    <property type="molecule type" value="Genomic_DNA"/>
</dbReference>
<evidence type="ECO:0000313" key="5">
    <source>
        <dbReference type="Proteomes" id="UP000236641"/>
    </source>
</evidence>